<evidence type="ECO:0000259" key="2">
    <source>
        <dbReference type="Pfam" id="PF12486"/>
    </source>
</evidence>
<protein>
    <submittedName>
        <fullName evidence="3">Type VI secretion system protein VasL</fullName>
    </submittedName>
</protein>
<evidence type="ECO:0000313" key="4">
    <source>
        <dbReference type="Proteomes" id="UP000198968"/>
    </source>
</evidence>
<reference evidence="4" key="1">
    <citation type="submission" date="2016-10" db="EMBL/GenBank/DDBJ databases">
        <authorList>
            <person name="Varghese N."/>
            <person name="Submissions S."/>
        </authorList>
    </citation>
    <scope>NUCLEOTIDE SEQUENCE [LARGE SCALE GENOMIC DNA]</scope>
    <source>
        <strain evidence="4">OV426</strain>
    </source>
</reference>
<feature type="domain" description="ImpA N-terminal" evidence="1">
    <location>
        <begin position="95"/>
        <end position="197"/>
    </location>
</feature>
<feature type="domain" description="ImpA C-terminal" evidence="2">
    <location>
        <begin position="395"/>
        <end position="537"/>
    </location>
</feature>
<dbReference type="InterPro" id="IPR010657">
    <property type="entry name" value="ImpA_N"/>
</dbReference>
<dbReference type="Proteomes" id="UP000198968">
    <property type="component" value="Unassembled WGS sequence"/>
</dbReference>
<dbReference type="EMBL" id="FOVG01000001">
    <property type="protein sequence ID" value="SFN15222.1"/>
    <property type="molecule type" value="Genomic_DNA"/>
</dbReference>
<dbReference type="Pfam" id="PF06812">
    <property type="entry name" value="ImpA_N"/>
    <property type="match status" value="1"/>
</dbReference>
<sequence length="544" mass="60971">MSVKSPALEKTLHAHLENYRNNRINLRKEFFRGELSRIIDEVERHHGQVEYLADPVAAESPICRKRSRISVNPPYFRTHQNGQLVMNDIPPRKIKTGGDPRTLPDYAILRDELNKLTHPARPDVNWRYVEKLCLSLFEQNGVELQTAAWFTLARTQRAGLPGLNEGLSILEALISHQWGALWPQPVQARMKILSGLCQRLQQLMRTLPLDYSDLSQLYLAEQHVASLGAVLQRRELNPLSQLDTLRTLMHNSAARLENSDGASSPGAVIQPGILLPSTVTTSPGASVDALSGIPDTEKNAVKRVYVEQPERQPNVEVLTAIPAPAKKWKFFTAGMCTMLVVSAVTVWGWQYLQRPDPLQTQLAASLAPLPAIFPSAQPDALPQPSPLSEALMTQTQQQLARLDKLPPDWNIDYGRQLVEQAQVLWPEQAKALAQNWQQQLNAIALPTEHLNDWYQGMTTLQKLSDRLNGLDEQKGKYMTVSELKSVVFSAIQSFNQSIPAEEQLRALSQNPVGEPLPAAASAQLEMHLKQLIARYAEIKQRAFK</sequence>
<evidence type="ECO:0000313" key="3">
    <source>
        <dbReference type="EMBL" id="SFN15222.1"/>
    </source>
</evidence>
<evidence type="ECO:0000259" key="1">
    <source>
        <dbReference type="Pfam" id="PF06812"/>
    </source>
</evidence>
<keyword evidence="4" id="KW-1185">Reference proteome</keyword>
<proteinExistence type="predicted"/>
<accession>A0A1I4WPQ4</accession>
<name>A0A1I4WPQ4_9GAMM</name>
<dbReference type="PANTHER" id="PTHR37024:SF5">
    <property type="entry name" value="IMPA N-TERMINAL DOMAIN-CONTAINING PROTEIN"/>
    <property type="match status" value="1"/>
</dbReference>
<dbReference type="PANTHER" id="PTHR37024">
    <property type="entry name" value="TYPE VI SECRETION SYSTEM DUF2094 AND IMPA-RELATED DOMAIN PROTEIN"/>
    <property type="match status" value="1"/>
</dbReference>
<dbReference type="AlphaFoldDB" id="A0A1I4WPQ4"/>
<organism evidence="3 4">
    <name type="scientific">Candidatus Pantoea varia</name>
    <dbReference type="NCBI Taxonomy" id="1881036"/>
    <lineage>
        <taxon>Bacteria</taxon>
        <taxon>Pseudomonadati</taxon>
        <taxon>Pseudomonadota</taxon>
        <taxon>Gammaproteobacteria</taxon>
        <taxon>Enterobacterales</taxon>
        <taxon>Erwiniaceae</taxon>
        <taxon>Pantoea</taxon>
    </lineage>
</organism>
<dbReference type="InterPro" id="IPR021069">
    <property type="entry name" value="ImpA_C"/>
</dbReference>
<gene>
    <name evidence="3" type="ORF">SAMN05428971_0267</name>
</gene>
<dbReference type="Pfam" id="PF12486">
    <property type="entry name" value="VasL"/>
    <property type="match status" value="1"/>
</dbReference>